<dbReference type="EMBL" id="BJUV01000016">
    <property type="protein sequence ID" value="GEK83513.1"/>
    <property type="molecule type" value="Genomic_DNA"/>
</dbReference>
<dbReference type="EMBL" id="JACGWW010000006">
    <property type="protein sequence ID" value="MBA8814619.1"/>
    <property type="molecule type" value="Genomic_DNA"/>
</dbReference>
<evidence type="ECO:0000313" key="11">
    <source>
        <dbReference type="EMBL" id="MBA8814619.1"/>
    </source>
</evidence>
<reference evidence="11 13" key="2">
    <citation type="submission" date="2020-07" db="EMBL/GenBank/DDBJ databases">
        <title>Sequencing the genomes of 1000 actinobacteria strains.</title>
        <authorList>
            <person name="Klenk H.-P."/>
        </authorList>
    </citation>
    <scope>NUCLEOTIDE SEQUENCE [LARGE SCALE GENOMIC DNA]</scope>
    <source>
        <strain evidence="11 13">DSM 10309</strain>
    </source>
</reference>
<dbReference type="GO" id="GO:0071555">
    <property type="term" value="P:cell wall organization"/>
    <property type="evidence" value="ECO:0007669"/>
    <property type="project" value="UniProtKB-KW"/>
</dbReference>
<evidence type="ECO:0000256" key="7">
    <source>
        <dbReference type="ARBA" id="ARBA00023316"/>
    </source>
</evidence>
<evidence type="ECO:0000256" key="5">
    <source>
        <dbReference type="ARBA" id="ARBA00023277"/>
    </source>
</evidence>
<dbReference type="PANTHER" id="PTHR31983:SF0">
    <property type="entry name" value="GLUCAN ENDO-1,3-BETA-D-GLUCOSIDASE 2"/>
    <property type="match status" value="1"/>
</dbReference>
<protein>
    <recommendedName>
        <fullName evidence="3">glucan endo-1,3-beta-D-glucosidase</fullName>
        <ecNumber evidence="3">3.2.1.39</ecNumber>
    </recommendedName>
</protein>
<comment type="caution">
    <text evidence="11">The sequence shown here is derived from an EMBL/GenBank/DDBJ whole genome shotgun (WGS) entry which is preliminary data.</text>
</comment>
<sequence length="678" mass="68784">MATALVVSGCTADDDPTPDAAGGPVYPASQVDPLIAALPSESLAAPPAMRLADGLVPPTSTWFAGLVFGETAQPVFPFPISFQLTASGVAAGLPRPVTSSTSVVAPAVVGLTLDLGAEEALVSSYDKVAVTIEHRAGGTVLGRTTVAQGSPLVSYTAETDQTDTLGAPVVPTGDGRGTVEVGGSSWGVVVTGGGLDGTSVDLDAGGSVVLVALPDGATPSQVDTVLDAAASPLTEVRTTFGTSGGAASSTTLDYVTAAAADTLIVPAPHQGETGGGTATGLGYETIMGTVPLTIGSRLSFDAPTVTASSELDLDGLSADERDALGRQLRADVASTGEFPADTYYGGKAIYRATMLWQLAVQLGDDESADTVKKRVVDQLDLWTDPDGCTVRAQQCFVYDPTVKGLVGQASSFGSELFNDHHFHYGYFLYAAGVLGADDPELAERWAPVMDLVAADIGSGSESGAFPDQRAFDPYWSHSWASGYSPFADGNNQESSSEAVGASAGLSLWATATGDDALAAQATWMLSAEAASALAYFVAPDLSDPVLDGYEHRIVSLNWGAKRDYATWFSAEPSAIAGIQLIPLDPTSVSYLSSDAAGGAEQIAAVVAESGVADGGAVGPLGDYVLMYSSLAGPSAAADALSALADLPEAGIDDGNSRAYAMAYILSAGSSTLEARGDG</sequence>
<evidence type="ECO:0000256" key="1">
    <source>
        <dbReference type="ARBA" id="ARBA00000382"/>
    </source>
</evidence>
<reference evidence="10 12" key="1">
    <citation type="submission" date="2019-07" db="EMBL/GenBank/DDBJ databases">
        <title>Whole genome shotgun sequence of Frigoribacterium faeni NBRC 103066.</title>
        <authorList>
            <person name="Hosoyama A."/>
            <person name="Uohara A."/>
            <person name="Ohji S."/>
            <person name="Ichikawa N."/>
        </authorList>
    </citation>
    <scope>NUCLEOTIDE SEQUENCE [LARGE SCALE GENOMIC DNA]</scope>
    <source>
        <strain evidence="10 12">NBRC 103066</strain>
    </source>
</reference>
<evidence type="ECO:0000313" key="12">
    <source>
        <dbReference type="Proteomes" id="UP000321154"/>
    </source>
</evidence>
<name>A0A7W3PKB0_9MICO</name>
<gene>
    <name evidence="11" type="ORF">FB463_002894</name>
    <name evidence="10" type="ORF">FFA01_18220</name>
</gene>
<evidence type="ECO:0000313" key="13">
    <source>
        <dbReference type="Proteomes" id="UP000522688"/>
    </source>
</evidence>
<dbReference type="InterPro" id="IPR040720">
    <property type="entry name" value="GH81_C"/>
</dbReference>
<keyword evidence="7" id="KW-0961">Cell wall biogenesis/degradation</keyword>
<keyword evidence="4" id="KW-0378">Hydrolase</keyword>
<dbReference type="PANTHER" id="PTHR31983">
    <property type="entry name" value="ENDO-1,3(4)-BETA-GLUCANASE 1"/>
    <property type="match status" value="1"/>
</dbReference>
<dbReference type="PROSITE" id="PS52008">
    <property type="entry name" value="GH81"/>
    <property type="match status" value="1"/>
</dbReference>
<comment type="catalytic activity">
    <reaction evidence="1">
        <text>Hydrolysis of (1-&gt;3)-beta-D-glucosidic linkages in (1-&gt;3)-beta-D-glucans.</text>
        <dbReference type="EC" id="3.2.1.39"/>
    </reaction>
</comment>
<dbReference type="Proteomes" id="UP000321154">
    <property type="component" value="Unassembled WGS sequence"/>
</dbReference>
<dbReference type="Pfam" id="PF17652">
    <property type="entry name" value="Glyco_hydro81C"/>
    <property type="match status" value="1"/>
</dbReference>
<dbReference type="RefSeq" id="WP_146855310.1">
    <property type="nucleotide sequence ID" value="NZ_BAAAHR010000003.1"/>
</dbReference>
<evidence type="ECO:0000259" key="9">
    <source>
        <dbReference type="Pfam" id="PF17652"/>
    </source>
</evidence>
<dbReference type="OrthoDB" id="5480482at2"/>
<evidence type="ECO:0000256" key="8">
    <source>
        <dbReference type="ARBA" id="ARBA00023326"/>
    </source>
</evidence>
<evidence type="ECO:0000256" key="2">
    <source>
        <dbReference type="ARBA" id="ARBA00010730"/>
    </source>
</evidence>
<dbReference type="AlphaFoldDB" id="A0A7W3PKB0"/>
<feature type="domain" description="Glycosyl hydrolase family 81 C-terminal" evidence="9">
    <location>
        <begin position="324"/>
        <end position="659"/>
    </location>
</feature>
<organism evidence="11 13">
    <name type="scientific">Frigoribacterium faeni</name>
    <dbReference type="NCBI Taxonomy" id="145483"/>
    <lineage>
        <taxon>Bacteria</taxon>
        <taxon>Bacillati</taxon>
        <taxon>Actinomycetota</taxon>
        <taxon>Actinomycetes</taxon>
        <taxon>Micrococcales</taxon>
        <taxon>Microbacteriaceae</taxon>
        <taxon>Frigoribacterium</taxon>
    </lineage>
</organism>
<comment type="similarity">
    <text evidence="2">Belongs to the glycosyl hydrolase 81 family.</text>
</comment>
<accession>A0A7W3PKB0</accession>
<keyword evidence="12" id="KW-1185">Reference proteome</keyword>
<dbReference type="GO" id="GO:0000272">
    <property type="term" value="P:polysaccharide catabolic process"/>
    <property type="evidence" value="ECO:0007669"/>
    <property type="project" value="UniProtKB-KW"/>
</dbReference>
<dbReference type="Proteomes" id="UP000522688">
    <property type="component" value="Unassembled WGS sequence"/>
</dbReference>
<keyword evidence="6" id="KW-0326">Glycosidase</keyword>
<keyword evidence="8" id="KW-0624">Polysaccharide degradation</keyword>
<evidence type="ECO:0000256" key="6">
    <source>
        <dbReference type="ARBA" id="ARBA00023295"/>
    </source>
</evidence>
<dbReference type="InterPro" id="IPR005200">
    <property type="entry name" value="Endo-beta-glucanase"/>
</dbReference>
<dbReference type="GO" id="GO:0042973">
    <property type="term" value="F:glucan endo-1,3-beta-D-glucosidase activity"/>
    <property type="evidence" value="ECO:0007669"/>
    <property type="project" value="UniProtKB-EC"/>
</dbReference>
<evidence type="ECO:0000313" key="10">
    <source>
        <dbReference type="EMBL" id="GEK83513.1"/>
    </source>
</evidence>
<dbReference type="EC" id="3.2.1.39" evidence="3"/>
<proteinExistence type="inferred from homology"/>
<evidence type="ECO:0000256" key="4">
    <source>
        <dbReference type="ARBA" id="ARBA00022801"/>
    </source>
</evidence>
<evidence type="ECO:0000256" key="3">
    <source>
        <dbReference type="ARBA" id="ARBA00012780"/>
    </source>
</evidence>
<keyword evidence="5" id="KW-0119">Carbohydrate metabolism</keyword>
<dbReference type="GO" id="GO:0052861">
    <property type="term" value="F:endo-1,3(4)-beta-glucanase activity"/>
    <property type="evidence" value="ECO:0007669"/>
    <property type="project" value="InterPro"/>
</dbReference>